<evidence type="ECO:0000259" key="7">
    <source>
        <dbReference type="Pfam" id="PF08154"/>
    </source>
</evidence>
<comment type="subcellular location">
    <subcellularLocation>
        <location evidence="1">Nucleus</location>
        <location evidence="1">Nucleolus</location>
    </subcellularLocation>
</comment>
<dbReference type="InterPro" id="IPR019775">
    <property type="entry name" value="WD40_repeat_CS"/>
</dbReference>
<dbReference type="PROSITE" id="PS50082">
    <property type="entry name" value="WD_REPEATS_2"/>
    <property type="match status" value="7"/>
</dbReference>
<dbReference type="Gene3D" id="2.130.10.10">
    <property type="entry name" value="YVTN repeat-like/Quinoprotein amine dehydrogenase"/>
    <property type="match status" value="1"/>
</dbReference>
<dbReference type="OrthoDB" id="10267436at2759"/>
<evidence type="ECO:0000313" key="8">
    <source>
        <dbReference type="EMBL" id="EIW78930.1"/>
    </source>
</evidence>
<dbReference type="InterPro" id="IPR001680">
    <property type="entry name" value="WD40_rpt"/>
</dbReference>
<dbReference type="EMBL" id="JH711581">
    <property type="protein sequence ID" value="EIW78930.1"/>
    <property type="molecule type" value="Genomic_DNA"/>
</dbReference>
<dbReference type="KEGG" id="cput:CONPUDRAFT_126677"/>
<feature type="repeat" description="WD" evidence="5">
    <location>
        <begin position="149"/>
        <end position="190"/>
    </location>
</feature>
<evidence type="ECO:0000313" key="9">
    <source>
        <dbReference type="Proteomes" id="UP000053558"/>
    </source>
</evidence>
<name>A0A5M3MJ31_CONPW</name>
<protein>
    <submittedName>
        <fullName evidence="8">WD-repeat protein</fullName>
    </submittedName>
</protein>
<evidence type="ECO:0000256" key="4">
    <source>
        <dbReference type="ARBA" id="ARBA00023242"/>
    </source>
</evidence>
<keyword evidence="4" id="KW-0539">Nucleus</keyword>
<dbReference type="InterPro" id="IPR011047">
    <property type="entry name" value="Quinoprotein_ADH-like_sf"/>
</dbReference>
<dbReference type="Pfam" id="PF00400">
    <property type="entry name" value="WD40"/>
    <property type="match status" value="8"/>
</dbReference>
<gene>
    <name evidence="8" type="ORF">CONPUDRAFT_126677</name>
</gene>
<evidence type="ECO:0000256" key="2">
    <source>
        <dbReference type="ARBA" id="ARBA00022574"/>
    </source>
</evidence>
<proteinExistence type="predicted"/>
<keyword evidence="9" id="KW-1185">Reference proteome</keyword>
<keyword evidence="2 5" id="KW-0853">WD repeat</keyword>
<dbReference type="InterPro" id="IPR015943">
    <property type="entry name" value="WD40/YVTN_repeat-like_dom_sf"/>
</dbReference>
<dbReference type="PANTHER" id="PTHR19848:SF0">
    <property type="entry name" value="NOTCHLESS PROTEIN HOMOLOG 1"/>
    <property type="match status" value="1"/>
</dbReference>
<feature type="domain" description="NLE" evidence="7">
    <location>
        <begin position="31"/>
        <end position="81"/>
    </location>
</feature>
<dbReference type="RefSeq" id="XP_007770680.1">
    <property type="nucleotide sequence ID" value="XM_007772490.1"/>
</dbReference>
<dbReference type="SUPFAM" id="SSF50998">
    <property type="entry name" value="Quinoprotein alcohol dehydrogenase-like"/>
    <property type="match status" value="1"/>
</dbReference>
<dbReference type="GO" id="GO:0000027">
    <property type="term" value="P:ribosomal large subunit assembly"/>
    <property type="evidence" value="ECO:0007669"/>
    <property type="project" value="TreeGrafter"/>
</dbReference>
<dbReference type="PANTHER" id="PTHR19848">
    <property type="entry name" value="WD40 REPEAT PROTEIN"/>
    <property type="match status" value="1"/>
</dbReference>
<accession>A0A5M3MJ31</accession>
<dbReference type="CDD" id="cd00200">
    <property type="entry name" value="WD40"/>
    <property type="match status" value="1"/>
</dbReference>
<reference evidence="9" key="1">
    <citation type="journal article" date="2012" name="Science">
        <title>The Paleozoic origin of enzymatic lignin decomposition reconstructed from 31 fungal genomes.</title>
        <authorList>
            <person name="Floudas D."/>
            <person name="Binder M."/>
            <person name="Riley R."/>
            <person name="Barry K."/>
            <person name="Blanchette R.A."/>
            <person name="Henrissat B."/>
            <person name="Martinez A.T."/>
            <person name="Otillar R."/>
            <person name="Spatafora J.W."/>
            <person name="Yadav J.S."/>
            <person name="Aerts A."/>
            <person name="Benoit I."/>
            <person name="Boyd A."/>
            <person name="Carlson A."/>
            <person name="Copeland A."/>
            <person name="Coutinho P.M."/>
            <person name="de Vries R.P."/>
            <person name="Ferreira P."/>
            <person name="Findley K."/>
            <person name="Foster B."/>
            <person name="Gaskell J."/>
            <person name="Glotzer D."/>
            <person name="Gorecki P."/>
            <person name="Heitman J."/>
            <person name="Hesse C."/>
            <person name="Hori C."/>
            <person name="Igarashi K."/>
            <person name="Jurgens J.A."/>
            <person name="Kallen N."/>
            <person name="Kersten P."/>
            <person name="Kohler A."/>
            <person name="Kuees U."/>
            <person name="Kumar T.K.A."/>
            <person name="Kuo A."/>
            <person name="LaButti K."/>
            <person name="Larrondo L.F."/>
            <person name="Lindquist E."/>
            <person name="Ling A."/>
            <person name="Lombard V."/>
            <person name="Lucas S."/>
            <person name="Lundell T."/>
            <person name="Martin R."/>
            <person name="McLaughlin D.J."/>
            <person name="Morgenstern I."/>
            <person name="Morin E."/>
            <person name="Murat C."/>
            <person name="Nagy L.G."/>
            <person name="Nolan M."/>
            <person name="Ohm R.A."/>
            <person name="Patyshakuliyeva A."/>
            <person name="Rokas A."/>
            <person name="Ruiz-Duenas F.J."/>
            <person name="Sabat G."/>
            <person name="Salamov A."/>
            <person name="Samejima M."/>
            <person name="Schmutz J."/>
            <person name="Slot J.C."/>
            <person name="St John F."/>
            <person name="Stenlid J."/>
            <person name="Sun H."/>
            <person name="Sun S."/>
            <person name="Syed K."/>
            <person name="Tsang A."/>
            <person name="Wiebenga A."/>
            <person name="Young D."/>
            <person name="Pisabarro A."/>
            <person name="Eastwood D.C."/>
            <person name="Martin F."/>
            <person name="Cullen D."/>
            <person name="Grigoriev I.V."/>
            <person name="Hibbett D.S."/>
        </authorList>
    </citation>
    <scope>NUCLEOTIDE SEQUENCE [LARGE SCALE GENOMIC DNA]</scope>
    <source>
        <strain evidence="9">RWD-64-598 SS2</strain>
    </source>
</reference>
<feature type="compositionally biased region" description="Pro residues" evidence="6">
    <location>
        <begin position="19"/>
        <end position="28"/>
    </location>
</feature>
<sequence>MTTLLPPPKRQKQYHGIPEPVPETPKPSPNVVVQFVNEHDGSAMAPAISVPANIARESLEVLVNRLSKKEDDDYVPFAFHVLLPAPSSIKEEEAGNKNAPTRIVVAKSIEADVLEHVSQTFTHEDVITVHCAPQSVFKVRPATRCSSTLSGHTSPILCASFSPTGSTLATGSGDTHVRLWDLATETPSHTLAGHNGWVLCVEWDARGRRLASGGHDGQVRLWDPRTGKPEGDAMRGHQKWVMGLAWEPVHLNPSSPRLASCSKDGTVRVWDAATRRVEYTLGGHTASVNVVKWGGGGLGQGFKCGVLYTASSDRTVRIWDADGGRLLHTLTAHAHWVTTLALNTDFVLRTGAYDHTAREPASDAEAQHRALERYEKVLSRTPELLISGSDDHTLFLWNPFPSSSPDSGSGNADAKMGKIKPLTRLTGHQRQVSHVAFSPDGRRAASAGWDSAVRLWDCSGSVSDAAEGAKGGGMGKFVATLRGHVGPVYRLAWSADSRMLVSASKDATVKIWDLRTYKIKSDLPGHTDEVYCVDFVADKVVSGGRDRVLKIWKN</sequence>
<feature type="region of interest" description="Disordered" evidence="6">
    <location>
        <begin position="1"/>
        <end position="28"/>
    </location>
</feature>
<comment type="caution">
    <text evidence="8">The sequence shown here is derived from an EMBL/GenBank/DDBJ whole genome shotgun (WGS) entry which is preliminary data.</text>
</comment>
<evidence type="ECO:0000256" key="5">
    <source>
        <dbReference type="PROSITE-ProRule" id="PRU00221"/>
    </source>
</evidence>
<dbReference type="OMA" id="AWEPYHR"/>
<feature type="repeat" description="WD" evidence="5">
    <location>
        <begin position="281"/>
        <end position="329"/>
    </location>
</feature>
<feature type="repeat" description="WD" evidence="5">
    <location>
        <begin position="523"/>
        <end position="554"/>
    </location>
</feature>
<dbReference type="GeneID" id="19199997"/>
<evidence type="ECO:0000256" key="1">
    <source>
        <dbReference type="ARBA" id="ARBA00004604"/>
    </source>
</evidence>
<feature type="repeat" description="WD" evidence="5">
    <location>
        <begin position="481"/>
        <end position="522"/>
    </location>
</feature>
<organism evidence="8 9">
    <name type="scientific">Coniophora puteana (strain RWD-64-598)</name>
    <name type="common">Brown rot fungus</name>
    <dbReference type="NCBI Taxonomy" id="741705"/>
    <lineage>
        <taxon>Eukaryota</taxon>
        <taxon>Fungi</taxon>
        <taxon>Dikarya</taxon>
        <taxon>Basidiomycota</taxon>
        <taxon>Agaricomycotina</taxon>
        <taxon>Agaricomycetes</taxon>
        <taxon>Agaricomycetidae</taxon>
        <taxon>Boletales</taxon>
        <taxon>Coniophorineae</taxon>
        <taxon>Coniophoraceae</taxon>
        <taxon>Coniophora</taxon>
    </lineage>
</organism>
<evidence type="ECO:0000256" key="3">
    <source>
        <dbReference type="ARBA" id="ARBA00022737"/>
    </source>
</evidence>
<feature type="repeat" description="WD" evidence="5">
    <location>
        <begin position="234"/>
        <end position="280"/>
    </location>
</feature>
<evidence type="ECO:0000256" key="6">
    <source>
        <dbReference type="SAM" id="MobiDB-lite"/>
    </source>
</evidence>
<dbReference type="PRINTS" id="PR00320">
    <property type="entry name" value="GPROTEINBRPT"/>
</dbReference>
<feature type="repeat" description="WD" evidence="5">
    <location>
        <begin position="191"/>
        <end position="232"/>
    </location>
</feature>
<dbReference type="GO" id="GO:0005730">
    <property type="term" value="C:nucleolus"/>
    <property type="evidence" value="ECO:0007669"/>
    <property type="project" value="UniProtKB-SubCell"/>
</dbReference>
<dbReference type="InterPro" id="IPR020472">
    <property type="entry name" value="WD40_PAC1"/>
</dbReference>
<dbReference type="PROSITE" id="PS50294">
    <property type="entry name" value="WD_REPEATS_REGION"/>
    <property type="match status" value="6"/>
</dbReference>
<dbReference type="InterPro" id="IPR012972">
    <property type="entry name" value="NLE"/>
</dbReference>
<dbReference type="SMART" id="SM00320">
    <property type="entry name" value="WD40"/>
    <property type="match status" value="8"/>
</dbReference>
<keyword evidence="3" id="KW-0677">Repeat</keyword>
<dbReference type="Proteomes" id="UP000053558">
    <property type="component" value="Unassembled WGS sequence"/>
</dbReference>
<feature type="repeat" description="WD" evidence="5">
    <location>
        <begin position="425"/>
        <end position="457"/>
    </location>
</feature>
<dbReference type="AlphaFoldDB" id="A0A5M3MJ31"/>
<dbReference type="PROSITE" id="PS00678">
    <property type="entry name" value="WD_REPEATS_1"/>
    <property type="match status" value="2"/>
</dbReference>
<dbReference type="Pfam" id="PF08154">
    <property type="entry name" value="NLE"/>
    <property type="match status" value="1"/>
</dbReference>